<evidence type="ECO:0000259" key="1">
    <source>
        <dbReference type="PROSITE" id="PS50904"/>
    </source>
</evidence>
<reference evidence="2 3" key="1">
    <citation type="submission" date="2024-01" db="EMBL/GenBank/DDBJ databases">
        <authorList>
            <consortium name="Genoscope - CEA"/>
            <person name="William W."/>
        </authorList>
    </citation>
    <scope>NUCLEOTIDE SEQUENCE [LARGE SCALE GENOMIC DNA]</scope>
    <source>
        <strain evidence="2 3">29B2s-10</strain>
    </source>
</reference>
<name>A0ABP0EPP1_9ASCO</name>
<accession>A0ABP0EPP1</accession>
<dbReference type="Pfam" id="PF04707">
    <property type="entry name" value="PRELI"/>
    <property type="match status" value="1"/>
</dbReference>
<dbReference type="InterPro" id="IPR006797">
    <property type="entry name" value="PRELI/MSF1_dom"/>
</dbReference>
<dbReference type="EMBL" id="OZ004260">
    <property type="protein sequence ID" value="CAK7921825.1"/>
    <property type="molecule type" value="Genomic_DNA"/>
</dbReference>
<proteinExistence type="predicted"/>
<dbReference type="Proteomes" id="UP001497600">
    <property type="component" value="Chromosome H"/>
</dbReference>
<protein>
    <submittedName>
        <fullName evidence="2">Protein Ups2p, mitochondrial</fullName>
    </submittedName>
</protein>
<sequence>MKLFESTHAFEYSWEQVTAANWQKYPNELATHVVSVDVLNRSIDVEKKTLRTERLIGCKQSIPSWLRFIVGGEEYSYVREVSEVDLVNKTLVMKSSNLTMNHLLLVNETVIYKPDSELPNSRTSFKQEAEITAFGSITRICDKLEEWSVERFGQNASKGKLGFESVLKVLTEKWEESETFVSEVSDSIIKDISEVGDKTHGVLQEVTKLGNVFKRD</sequence>
<keyword evidence="3" id="KW-1185">Reference proteome</keyword>
<feature type="domain" description="PRELI/MSF1" evidence="1">
    <location>
        <begin position="1"/>
        <end position="175"/>
    </location>
</feature>
<dbReference type="PANTHER" id="PTHR11158">
    <property type="entry name" value="MSF1/PX19 RELATED"/>
    <property type="match status" value="1"/>
</dbReference>
<dbReference type="PROSITE" id="PS50904">
    <property type="entry name" value="PRELI_MSF1"/>
    <property type="match status" value="1"/>
</dbReference>
<evidence type="ECO:0000313" key="3">
    <source>
        <dbReference type="Proteomes" id="UP001497600"/>
    </source>
</evidence>
<organism evidence="2 3">
    <name type="scientific">[Candida] anglica</name>
    <dbReference type="NCBI Taxonomy" id="148631"/>
    <lineage>
        <taxon>Eukaryota</taxon>
        <taxon>Fungi</taxon>
        <taxon>Dikarya</taxon>
        <taxon>Ascomycota</taxon>
        <taxon>Saccharomycotina</taxon>
        <taxon>Pichiomycetes</taxon>
        <taxon>Debaryomycetaceae</taxon>
        <taxon>Kurtzmaniella</taxon>
    </lineage>
</organism>
<gene>
    <name evidence="2" type="primary">UPS2</name>
    <name evidence="2" type="ORF">CAAN4_H18734</name>
</gene>
<evidence type="ECO:0000313" key="2">
    <source>
        <dbReference type="EMBL" id="CAK7921825.1"/>
    </source>
</evidence>
<dbReference type="InterPro" id="IPR037365">
    <property type="entry name" value="Slowmo/Ups"/>
</dbReference>